<name>A0A0K1LLS2_9CAUD</name>
<dbReference type="Proteomes" id="UP000222205">
    <property type="component" value="Segment"/>
</dbReference>
<reference evidence="1 2" key="1">
    <citation type="journal article" date="2016" name="Genome Announc.">
        <title>Complete Genome Sequences of Five Bacteriophages That Infect Rhodobacter capsulatus.</title>
        <authorList>
            <person name="Bollivar D.W."/>
            <person name="Bernardoni B."/>
            <person name="Bockman M.R."/>
            <person name="Miller B.M."/>
            <person name="Russell D.A."/>
            <person name="Delesalle V.A."/>
            <person name="Krukonis G.P."/>
            <person name="Hatfull G.F."/>
            <person name="Cross M.R."/>
            <person name="Szewczyk M.M."/>
            <person name="Eppurath A."/>
        </authorList>
    </citation>
    <scope>NUCLEOTIDE SEQUENCE [LARGE SCALE GENOMIC DNA]</scope>
</reference>
<evidence type="ECO:0000313" key="1">
    <source>
        <dbReference type="EMBL" id="AKU43188.1"/>
    </source>
</evidence>
<protein>
    <submittedName>
        <fullName evidence="1">Uncharacterized protein</fullName>
    </submittedName>
</protein>
<dbReference type="OrthoDB" id="37814at10239"/>
<evidence type="ECO:0000313" key="2">
    <source>
        <dbReference type="Proteomes" id="UP000222205"/>
    </source>
</evidence>
<accession>A0A0K1LLS2</accession>
<proteinExistence type="predicted"/>
<keyword evidence="2" id="KW-1185">Reference proteome</keyword>
<sequence length="57" mass="6253">MTAPAVLASCGKPIDYCAGWQPITVADETAVYLDAKDRPALEGIVSHYEHGRNFNCW</sequence>
<dbReference type="EMBL" id="KR935215">
    <property type="protein sequence ID" value="AKU43188.1"/>
    <property type="molecule type" value="Genomic_DNA"/>
</dbReference>
<gene>
    <name evidence="1" type="ORF">RCSPARTAN_5</name>
</gene>
<organism evidence="1 2">
    <name type="scientific">Rhodobacter phage RcSpartan</name>
    <dbReference type="NCBI Taxonomy" id="1662331"/>
    <lineage>
        <taxon>Viruses</taxon>
        <taxon>Duplodnaviria</taxon>
        <taxon>Heunggongvirae</taxon>
        <taxon>Uroviricota</taxon>
        <taxon>Caudoviricetes</taxon>
        <taxon>Titanvirus</taxon>
        <taxon>Titanvirus rcspartan</taxon>
    </lineage>
</organism>